<dbReference type="InterPro" id="IPR036188">
    <property type="entry name" value="FAD/NAD-bd_sf"/>
</dbReference>
<organism evidence="6 7">
    <name type="scientific">Roseococcus pinisoli</name>
    <dbReference type="NCBI Taxonomy" id="2835040"/>
    <lineage>
        <taxon>Bacteria</taxon>
        <taxon>Pseudomonadati</taxon>
        <taxon>Pseudomonadota</taxon>
        <taxon>Alphaproteobacteria</taxon>
        <taxon>Acetobacterales</taxon>
        <taxon>Roseomonadaceae</taxon>
        <taxon>Roseococcus</taxon>
    </lineage>
</organism>
<comment type="cofactor">
    <cofactor evidence="1">
        <name>FAD</name>
        <dbReference type="ChEBI" id="CHEBI:57692"/>
    </cofactor>
</comment>
<evidence type="ECO:0000256" key="1">
    <source>
        <dbReference type="ARBA" id="ARBA00001974"/>
    </source>
</evidence>
<keyword evidence="2" id="KW-0285">Flavoprotein</keyword>
<comment type="caution">
    <text evidence="6">The sequence shown here is derived from an EMBL/GenBank/DDBJ whole genome shotgun (WGS) entry which is preliminary data.</text>
</comment>
<dbReference type="Gene3D" id="2.40.30.10">
    <property type="entry name" value="Translation factors"/>
    <property type="match status" value="1"/>
</dbReference>
<keyword evidence="7" id="KW-1185">Reference proteome</keyword>
<dbReference type="Gene3D" id="3.50.50.60">
    <property type="entry name" value="FAD/NAD(P)-binding domain"/>
    <property type="match status" value="1"/>
</dbReference>
<feature type="domain" description="RsdA/BaiN/AoA(So)-like Rossmann fold-like" evidence="4">
    <location>
        <begin position="3"/>
        <end position="382"/>
    </location>
</feature>
<dbReference type="PANTHER" id="PTHR42887:SF1">
    <property type="entry name" value="BLR3961 PROTEIN"/>
    <property type="match status" value="1"/>
</dbReference>
<dbReference type="InterPro" id="IPR022460">
    <property type="entry name" value="Flavoprotein_PP4765"/>
</dbReference>
<dbReference type="SUPFAM" id="SSF160996">
    <property type="entry name" value="HI0933 insert domain-like"/>
    <property type="match status" value="1"/>
</dbReference>
<evidence type="ECO:0000313" key="6">
    <source>
        <dbReference type="EMBL" id="MBS7811552.1"/>
    </source>
</evidence>
<dbReference type="NCBIfam" id="TIGR03862">
    <property type="entry name" value="flavo_PP4765"/>
    <property type="match status" value="1"/>
</dbReference>
<dbReference type="NCBIfam" id="TIGR00275">
    <property type="entry name" value="aminoacetone oxidase family FAD-binding enzyme"/>
    <property type="match status" value="1"/>
</dbReference>
<keyword evidence="3" id="KW-0274">FAD</keyword>
<name>A0ABS5QF50_9PROT</name>
<dbReference type="SUPFAM" id="SSF51905">
    <property type="entry name" value="FAD/NAD(P)-binding domain"/>
    <property type="match status" value="1"/>
</dbReference>
<dbReference type="RefSeq" id="WP_213670219.1">
    <property type="nucleotide sequence ID" value="NZ_JAHCDA010000002.1"/>
</dbReference>
<reference evidence="6 7" key="1">
    <citation type="submission" date="2021-05" db="EMBL/GenBank/DDBJ databases">
        <title>Roseococcus sp. XZZS9, whole genome shotgun sequencing project.</title>
        <authorList>
            <person name="Zhao G."/>
            <person name="Shen L."/>
        </authorList>
    </citation>
    <scope>NUCLEOTIDE SEQUENCE [LARGE SCALE GENOMIC DNA]</scope>
    <source>
        <strain evidence="6 7">XZZS9</strain>
    </source>
</reference>
<dbReference type="InterPro" id="IPR023166">
    <property type="entry name" value="BaiN-like_dom_sf"/>
</dbReference>
<feature type="domain" description="RsdA/BaiN/AoA(So)-like insert" evidence="5">
    <location>
        <begin position="185"/>
        <end position="268"/>
    </location>
</feature>
<dbReference type="InterPro" id="IPR055178">
    <property type="entry name" value="RsdA/BaiN/AoA(So)-like_dom"/>
</dbReference>
<protein>
    <submittedName>
        <fullName evidence="6">TIGR03862 family flavoprotein</fullName>
    </submittedName>
</protein>
<evidence type="ECO:0000259" key="5">
    <source>
        <dbReference type="Pfam" id="PF22780"/>
    </source>
</evidence>
<dbReference type="Pfam" id="PF22780">
    <property type="entry name" value="HI0933_like_1st"/>
    <property type="match status" value="1"/>
</dbReference>
<evidence type="ECO:0000259" key="4">
    <source>
        <dbReference type="Pfam" id="PF03486"/>
    </source>
</evidence>
<dbReference type="Gene3D" id="1.10.8.260">
    <property type="entry name" value="HI0933 insert domain-like"/>
    <property type="match status" value="1"/>
</dbReference>
<dbReference type="InterPro" id="IPR004792">
    <property type="entry name" value="BaiN-like"/>
</dbReference>
<proteinExistence type="predicted"/>
<dbReference type="PANTHER" id="PTHR42887">
    <property type="entry name" value="OS12G0638800 PROTEIN"/>
    <property type="match status" value="1"/>
</dbReference>
<dbReference type="Pfam" id="PF03486">
    <property type="entry name" value="HI0933_like"/>
    <property type="match status" value="1"/>
</dbReference>
<evidence type="ECO:0000313" key="7">
    <source>
        <dbReference type="Proteomes" id="UP000766336"/>
    </source>
</evidence>
<evidence type="ECO:0000256" key="2">
    <source>
        <dbReference type="ARBA" id="ARBA00022630"/>
    </source>
</evidence>
<evidence type="ECO:0000256" key="3">
    <source>
        <dbReference type="ARBA" id="ARBA00022827"/>
    </source>
</evidence>
<dbReference type="Proteomes" id="UP000766336">
    <property type="component" value="Unassembled WGS sequence"/>
</dbReference>
<dbReference type="InterPro" id="IPR057661">
    <property type="entry name" value="RsdA/BaiN/AoA(So)_Rossmann"/>
</dbReference>
<gene>
    <name evidence="6" type="ORF">KHU32_11445</name>
</gene>
<dbReference type="PRINTS" id="PR00419">
    <property type="entry name" value="ADXRDTASE"/>
</dbReference>
<dbReference type="EMBL" id="JAHCDA010000002">
    <property type="protein sequence ID" value="MBS7811552.1"/>
    <property type="molecule type" value="Genomic_DNA"/>
</dbReference>
<accession>A0ABS5QF50</accession>
<sequence length="392" mass="41582">MQEIAVIGAGPAGLIAAETLVQAGHRVTVFDHMPSPARKLLIAGRGGLNLTHSEPLEALLGRYGSARAALEPAIRAFPPEALIAWCEGLGQETFVGSSGRVFPRTMKASPLLRAWLGRLQGLGVTLKARHRWTGWDGAALRFEAPEGAVRFEAAATILGLGGASWPRLGSDGAWAPLLEGVAPLRPANMGFRLAWSEHFRERFAGQPLKRIALEFQGQRVRGEAMVTAAGLEGGAVYALASPLREALAQDGEATLRLDLRPDLDAGTLLGKMGGRGLSLTNQLRRAGLSPVAIGLVQEARHGGDTTPAERLMKSLPLRVTAAQGLDRAISSAGGLRFDAVDDRFMLRDRHGVFAAGEMLDWEAPTGGYLLQACFSTGVAAAKGLLEWIATRS</sequence>